<dbReference type="RefSeq" id="WP_135244242.1">
    <property type="nucleotide sequence ID" value="NZ_SIHO01000001.1"/>
</dbReference>
<gene>
    <name evidence="2" type="ORF">EUV02_00250</name>
</gene>
<accession>A0A4Y9EPG7</accession>
<dbReference type="InterPro" id="IPR038158">
    <property type="entry name" value="H-NOX_domain_sf"/>
</dbReference>
<proteinExistence type="predicted"/>
<dbReference type="InterPro" id="IPR024096">
    <property type="entry name" value="NO_sig/Golgi_transp_ligand-bd"/>
</dbReference>
<dbReference type="Proteomes" id="UP000297737">
    <property type="component" value="Unassembled WGS sequence"/>
</dbReference>
<dbReference type="AlphaFoldDB" id="A0A4Y9EPG7"/>
<name>A0A4Y9EPG7_9SPHN</name>
<dbReference type="Gene3D" id="3.90.1520.10">
    <property type="entry name" value="H-NOX domain"/>
    <property type="match status" value="1"/>
</dbReference>
<evidence type="ECO:0000313" key="3">
    <source>
        <dbReference type="Proteomes" id="UP000297737"/>
    </source>
</evidence>
<dbReference type="EMBL" id="SIHO01000001">
    <property type="protein sequence ID" value="TFU05517.1"/>
    <property type="molecule type" value="Genomic_DNA"/>
</dbReference>
<dbReference type="OrthoDB" id="7266652at2"/>
<organism evidence="2 3">
    <name type="scientific">Glacieibacterium arshaanense</name>
    <dbReference type="NCBI Taxonomy" id="2511025"/>
    <lineage>
        <taxon>Bacteria</taxon>
        <taxon>Pseudomonadati</taxon>
        <taxon>Pseudomonadota</taxon>
        <taxon>Alphaproteobacteria</taxon>
        <taxon>Sphingomonadales</taxon>
        <taxon>Sphingosinicellaceae</taxon>
        <taxon>Glacieibacterium</taxon>
    </lineage>
</organism>
<dbReference type="SUPFAM" id="SSF111126">
    <property type="entry name" value="Ligand-binding domain in the NO signalling and Golgi transport"/>
    <property type="match status" value="1"/>
</dbReference>
<comment type="caution">
    <text evidence="2">The sequence shown here is derived from an EMBL/GenBank/DDBJ whole genome shotgun (WGS) entry which is preliminary data.</text>
</comment>
<dbReference type="Pfam" id="PF07700">
    <property type="entry name" value="HNOB"/>
    <property type="match status" value="1"/>
</dbReference>
<feature type="domain" description="Heme NO-binding" evidence="1">
    <location>
        <begin position="2"/>
        <end position="154"/>
    </location>
</feature>
<sequence>MKGIIFTELVGFLETRYGIEFADAVITDSDLENDGAFTSVGNYPSRDALTMVGIAAQLSGSEGPQICEDYGAWLYGRFNVLFPEIMARYASADALLIHVGSHIHEEVRVLYPDAKPPQIDAVTDGNQLTVTYRSHRPMAHIAYGLIRACLDTYGDLRQLRWAADARDDAATFIISAEEAPQ</sequence>
<evidence type="ECO:0000313" key="2">
    <source>
        <dbReference type="EMBL" id="TFU05517.1"/>
    </source>
</evidence>
<dbReference type="InterPro" id="IPR011644">
    <property type="entry name" value="Heme_NO-bd"/>
</dbReference>
<evidence type="ECO:0000259" key="1">
    <source>
        <dbReference type="Pfam" id="PF07700"/>
    </source>
</evidence>
<dbReference type="GO" id="GO:0020037">
    <property type="term" value="F:heme binding"/>
    <property type="evidence" value="ECO:0007669"/>
    <property type="project" value="InterPro"/>
</dbReference>
<protein>
    <submittedName>
        <fullName evidence="2">Guanylate cyclase</fullName>
    </submittedName>
</protein>
<keyword evidence="3" id="KW-1185">Reference proteome</keyword>
<reference evidence="2 3" key="1">
    <citation type="submission" date="2019-02" db="EMBL/GenBank/DDBJ databases">
        <title>Polymorphobacter sp. isolated from the lake at the Tibet of China.</title>
        <authorList>
            <person name="Li A."/>
        </authorList>
    </citation>
    <scope>NUCLEOTIDE SEQUENCE [LARGE SCALE GENOMIC DNA]</scope>
    <source>
        <strain evidence="2 3">DJ1R-1</strain>
    </source>
</reference>